<dbReference type="PANTHER" id="PTHR15710:SF217">
    <property type="entry name" value="E3 UBIQUITIN-PROTEIN LIGASE RDUF2"/>
    <property type="match status" value="1"/>
</dbReference>
<dbReference type="InterPro" id="IPR010543">
    <property type="entry name" value="DUF1117"/>
</dbReference>
<name>W1NH61_AMBTC</name>
<feature type="compositionally biased region" description="Pro residues" evidence="9">
    <location>
        <begin position="69"/>
        <end position="94"/>
    </location>
</feature>
<feature type="region of interest" description="Disordered" evidence="9">
    <location>
        <begin position="66"/>
        <end position="95"/>
    </location>
</feature>
<dbReference type="PROSITE" id="PS50089">
    <property type="entry name" value="ZF_RING_2"/>
    <property type="match status" value="1"/>
</dbReference>
<protein>
    <recommendedName>
        <fullName evidence="2">RING-type E3 ubiquitin transferase</fullName>
        <ecNumber evidence="2">2.3.2.27</ecNumber>
    </recommendedName>
</protein>
<evidence type="ECO:0000259" key="10">
    <source>
        <dbReference type="PROSITE" id="PS50089"/>
    </source>
</evidence>
<dbReference type="AlphaFoldDB" id="W1NH61"/>
<dbReference type="eggNOG" id="KOG0800">
    <property type="taxonomic scope" value="Eukaryota"/>
</dbReference>
<evidence type="ECO:0000256" key="4">
    <source>
        <dbReference type="ARBA" id="ARBA00022723"/>
    </source>
</evidence>
<dbReference type="Gramene" id="ERM94828">
    <property type="protein sequence ID" value="ERM94828"/>
    <property type="gene ID" value="AMTR_s00009p00057950"/>
</dbReference>
<comment type="catalytic activity">
    <reaction evidence="1">
        <text>S-ubiquitinyl-[E2 ubiquitin-conjugating enzyme]-L-cysteine + [acceptor protein]-L-lysine = [E2 ubiquitin-conjugating enzyme]-L-cysteine + N(6)-ubiquitinyl-[acceptor protein]-L-lysine.</text>
        <dbReference type="EC" id="2.3.2.27"/>
    </reaction>
</comment>
<dbReference type="SMART" id="SM00184">
    <property type="entry name" value="RING"/>
    <property type="match status" value="1"/>
</dbReference>
<dbReference type="GO" id="GO:0016567">
    <property type="term" value="P:protein ubiquitination"/>
    <property type="evidence" value="ECO:0000318"/>
    <property type="project" value="GO_Central"/>
</dbReference>
<dbReference type="HOGENOM" id="CLU_034892_1_0_1"/>
<dbReference type="FunFam" id="3.30.40.10:FF:000022">
    <property type="entry name" value="E3 ubiquitin-protein ligase RING1-like"/>
    <property type="match status" value="1"/>
</dbReference>
<sequence length="356" mass="39448">MASTQGSSFWCYRCHRLFRIWARETVSCPVCRGGFFEEIHPRPPRNPTTRRRPRNRLSNALQLFMNRPQAPPSPSPPPPRPWLPPSTPPNPPPTFEVFFDDGSGSGLGPLPPTMAEFLMASGFDRLIEQLTRIEPPRASRFDHTPASKTAIEALPVISLTEAHISLELHCAVCKEAFELGGQAREMSCKHLYHSECIVPWLNIRNSCPVCRSELPTVGNFLAQEGEFEVRETSSQTEENSFPVGLTIRRLPNGGYAVGTFTVSRGGEERVRELPVVYHRAANRGSGGGTRESRASGIGNSIWGFLSRVLPFSPSLGSGSGSSTQIPTHRRRSGFVALTRRFGRRSYESDDEGPSDF</sequence>
<dbReference type="Gene3D" id="3.30.40.10">
    <property type="entry name" value="Zinc/RING finger domain, C3HC4 (zinc finger)"/>
    <property type="match status" value="1"/>
</dbReference>
<keyword evidence="5 8" id="KW-0863">Zinc-finger</keyword>
<evidence type="ECO:0000256" key="9">
    <source>
        <dbReference type="SAM" id="MobiDB-lite"/>
    </source>
</evidence>
<organism evidence="11 12">
    <name type="scientific">Amborella trichopoda</name>
    <dbReference type="NCBI Taxonomy" id="13333"/>
    <lineage>
        <taxon>Eukaryota</taxon>
        <taxon>Viridiplantae</taxon>
        <taxon>Streptophyta</taxon>
        <taxon>Embryophyta</taxon>
        <taxon>Tracheophyta</taxon>
        <taxon>Spermatophyta</taxon>
        <taxon>Magnoliopsida</taxon>
        <taxon>Amborellales</taxon>
        <taxon>Amborellaceae</taxon>
        <taxon>Amborella</taxon>
    </lineage>
</organism>
<dbReference type="Pfam" id="PF13639">
    <property type="entry name" value="zf-RING_2"/>
    <property type="match status" value="1"/>
</dbReference>
<evidence type="ECO:0000256" key="3">
    <source>
        <dbReference type="ARBA" id="ARBA00022679"/>
    </source>
</evidence>
<evidence type="ECO:0000313" key="11">
    <source>
        <dbReference type="EMBL" id="ERM94828.1"/>
    </source>
</evidence>
<keyword evidence="4" id="KW-0479">Metal-binding</keyword>
<evidence type="ECO:0000256" key="6">
    <source>
        <dbReference type="ARBA" id="ARBA00022786"/>
    </source>
</evidence>
<keyword evidence="7" id="KW-0862">Zinc</keyword>
<dbReference type="EMBL" id="KI397501">
    <property type="protein sequence ID" value="ERM94828.1"/>
    <property type="molecule type" value="Genomic_DNA"/>
</dbReference>
<evidence type="ECO:0000256" key="7">
    <source>
        <dbReference type="ARBA" id="ARBA00022833"/>
    </source>
</evidence>
<evidence type="ECO:0000256" key="1">
    <source>
        <dbReference type="ARBA" id="ARBA00000900"/>
    </source>
</evidence>
<gene>
    <name evidence="11" type="ORF">AMTR_s00009p00057950</name>
</gene>
<keyword evidence="6" id="KW-0833">Ubl conjugation pathway</keyword>
<dbReference type="GO" id="GO:0008270">
    <property type="term" value="F:zinc ion binding"/>
    <property type="evidence" value="ECO:0007669"/>
    <property type="project" value="UniProtKB-KW"/>
</dbReference>
<dbReference type="Pfam" id="PF06547">
    <property type="entry name" value="DUF1117"/>
    <property type="match status" value="1"/>
</dbReference>
<evidence type="ECO:0000256" key="2">
    <source>
        <dbReference type="ARBA" id="ARBA00012483"/>
    </source>
</evidence>
<dbReference type="InterPro" id="IPR039525">
    <property type="entry name" value="RNF126-like_zinc-ribbon"/>
</dbReference>
<feature type="domain" description="RING-type" evidence="10">
    <location>
        <begin position="170"/>
        <end position="211"/>
    </location>
</feature>
<dbReference type="Proteomes" id="UP000017836">
    <property type="component" value="Unassembled WGS sequence"/>
</dbReference>
<dbReference type="GO" id="GO:0061630">
    <property type="term" value="F:ubiquitin protein ligase activity"/>
    <property type="evidence" value="ECO:0000318"/>
    <property type="project" value="GO_Central"/>
</dbReference>
<dbReference type="GO" id="GO:0005737">
    <property type="term" value="C:cytoplasm"/>
    <property type="evidence" value="ECO:0000318"/>
    <property type="project" value="GO_Central"/>
</dbReference>
<dbReference type="Pfam" id="PF14369">
    <property type="entry name" value="Zn_ribbon_19"/>
    <property type="match status" value="1"/>
</dbReference>
<dbReference type="EC" id="2.3.2.27" evidence="2"/>
<dbReference type="InterPro" id="IPR001841">
    <property type="entry name" value="Znf_RING"/>
</dbReference>
<accession>W1NH61</accession>
<keyword evidence="3" id="KW-0808">Transferase</keyword>
<evidence type="ECO:0000313" key="12">
    <source>
        <dbReference type="Proteomes" id="UP000017836"/>
    </source>
</evidence>
<dbReference type="PANTHER" id="PTHR15710">
    <property type="entry name" value="E3 UBIQUITIN-PROTEIN LIGASE PRAJA"/>
    <property type="match status" value="1"/>
</dbReference>
<evidence type="ECO:0000256" key="8">
    <source>
        <dbReference type="PROSITE-ProRule" id="PRU00175"/>
    </source>
</evidence>
<evidence type="ECO:0000256" key="5">
    <source>
        <dbReference type="ARBA" id="ARBA00022771"/>
    </source>
</evidence>
<keyword evidence="12" id="KW-1185">Reference proteome</keyword>
<dbReference type="SUPFAM" id="SSF57850">
    <property type="entry name" value="RING/U-box"/>
    <property type="match status" value="1"/>
</dbReference>
<dbReference type="STRING" id="13333.W1NH61"/>
<reference evidence="12" key="1">
    <citation type="journal article" date="2013" name="Science">
        <title>The Amborella genome and the evolution of flowering plants.</title>
        <authorList>
            <consortium name="Amborella Genome Project"/>
        </authorList>
    </citation>
    <scope>NUCLEOTIDE SEQUENCE [LARGE SCALE GENOMIC DNA]</scope>
</reference>
<proteinExistence type="predicted"/>
<dbReference type="InterPro" id="IPR013083">
    <property type="entry name" value="Znf_RING/FYVE/PHD"/>
</dbReference>